<gene>
    <name evidence="1" type="ORF">ACHHYP_08133</name>
</gene>
<dbReference type="SUPFAM" id="SSF48403">
    <property type="entry name" value="Ankyrin repeat"/>
    <property type="match status" value="1"/>
</dbReference>
<dbReference type="PANTHER" id="PTHR46586">
    <property type="entry name" value="ANKYRIN REPEAT-CONTAINING PROTEIN"/>
    <property type="match status" value="1"/>
</dbReference>
<evidence type="ECO:0000313" key="1">
    <source>
        <dbReference type="EMBL" id="OQR87708.1"/>
    </source>
</evidence>
<reference evidence="1 2" key="1">
    <citation type="journal article" date="2014" name="Genome Biol. Evol.">
        <title>The secreted proteins of Achlya hypogyna and Thraustotheca clavata identify the ancestral oomycete secretome and reveal gene acquisitions by horizontal gene transfer.</title>
        <authorList>
            <person name="Misner I."/>
            <person name="Blouin N."/>
            <person name="Leonard G."/>
            <person name="Richards T.A."/>
            <person name="Lane C.E."/>
        </authorList>
    </citation>
    <scope>NUCLEOTIDE SEQUENCE [LARGE SCALE GENOMIC DNA]</scope>
    <source>
        <strain evidence="1 2">ATCC 48635</strain>
    </source>
</reference>
<organism evidence="1 2">
    <name type="scientific">Achlya hypogyna</name>
    <name type="common">Oomycete</name>
    <name type="synonym">Protoachlya hypogyna</name>
    <dbReference type="NCBI Taxonomy" id="1202772"/>
    <lineage>
        <taxon>Eukaryota</taxon>
        <taxon>Sar</taxon>
        <taxon>Stramenopiles</taxon>
        <taxon>Oomycota</taxon>
        <taxon>Saprolegniomycetes</taxon>
        <taxon>Saprolegniales</taxon>
        <taxon>Achlyaceae</taxon>
        <taxon>Achlya</taxon>
    </lineage>
</organism>
<dbReference type="PANTHER" id="PTHR46586:SF3">
    <property type="entry name" value="ANKYRIN REPEAT-CONTAINING PROTEIN"/>
    <property type="match status" value="1"/>
</dbReference>
<sequence length="503" mass="56282">MAASVLRDRDLLLLVTEYQHGLLNDLCDLLVITTQVVMRHRSRSSQDFILYLSNFPPPYADLEYIRRNMSSSGEVISAALYVCSEDVTERLPLHLAIIAGNLKHPDWFSASMAVSLAAMCGHLHILQYLASLRNGTPTNYTMTDAAANGYLDVVQWLHRLSDGPDCTVEAMDYAAAYRHLDVVAFLQEHQSEGCTTKGLRYAIRNGHASVVDYLLTKWGELLRTAAKDYYMYDTFGFDIRRHAPSRSHLRTLQVLKAHNVFPHFDPSIVRGVISRGSLEELQFVCDWGAWRIDNGALEAVIKAKDPGCIEYALRRVLIDDHRWPLHVLGDHDCLWDLQEELPWAPWIPTNGNMKTWAVSFKAMDVAACLGDLPTVKLLHRLRLNCCSAKAMDHACARGHLDVAKWLHAHRLEGCTPDAMWLHTVRRVPCSEDALVAAADRGDVAMLTYLTTLPLPNGKVEGGLVEYFSGGLAVDVAAARGRLNIVELLHRHRASTAAYRHGGE</sequence>
<dbReference type="InterPro" id="IPR036770">
    <property type="entry name" value="Ankyrin_rpt-contain_sf"/>
</dbReference>
<evidence type="ECO:0000313" key="2">
    <source>
        <dbReference type="Proteomes" id="UP000243579"/>
    </source>
</evidence>
<dbReference type="InterPro" id="IPR052050">
    <property type="entry name" value="SecEffector_AnkRepeat"/>
</dbReference>
<name>A0A1V9YPJ9_ACHHY</name>
<dbReference type="Gene3D" id="1.25.40.20">
    <property type="entry name" value="Ankyrin repeat-containing domain"/>
    <property type="match status" value="2"/>
</dbReference>
<protein>
    <submittedName>
        <fullName evidence="1">Uncharacterized protein</fullName>
    </submittedName>
</protein>
<dbReference type="EMBL" id="JNBR01001426">
    <property type="protein sequence ID" value="OQR87708.1"/>
    <property type="molecule type" value="Genomic_DNA"/>
</dbReference>
<dbReference type="Proteomes" id="UP000243579">
    <property type="component" value="Unassembled WGS sequence"/>
</dbReference>
<dbReference type="AlphaFoldDB" id="A0A1V9YPJ9"/>
<comment type="caution">
    <text evidence="1">The sequence shown here is derived from an EMBL/GenBank/DDBJ whole genome shotgun (WGS) entry which is preliminary data.</text>
</comment>
<dbReference type="Pfam" id="PF12796">
    <property type="entry name" value="Ank_2"/>
    <property type="match status" value="1"/>
</dbReference>
<dbReference type="SUPFAM" id="SSF140860">
    <property type="entry name" value="Pseudo ankyrin repeat-like"/>
    <property type="match status" value="1"/>
</dbReference>
<accession>A0A1V9YPJ9</accession>
<proteinExistence type="predicted"/>
<keyword evidence="2" id="KW-1185">Reference proteome</keyword>
<dbReference type="OrthoDB" id="194358at2759"/>
<dbReference type="InterPro" id="IPR002110">
    <property type="entry name" value="Ankyrin_rpt"/>
</dbReference>